<evidence type="ECO:0000256" key="1">
    <source>
        <dbReference type="SAM" id="Phobius"/>
    </source>
</evidence>
<evidence type="ECO:0000313" key="3">
    <source>
        <dbReference type="Proteomes" id="UP000316770"/>
    </source>
</evidence>
<evidence type="ECO:0000313" key="2">
    <source>
        <dbReference type="EMBL" id="QDV56492.1"/>
    </source>
</evidence>
<gene>
    <name evidence="2" type="ORF">Mal33_24830</name>
</gene>
<organism evidence="2 3">
    <name type="scientific">Rosistilla oblonga</name>
    <dbReference type="NCBI Taxonomy" id="2527990"/>
    <lineage>
        <taxon>Bacteria</taxon>
        <taxon>Pseudomonadati</taxon>
        <taxon>Planctomycetota</taxon>
        <taxon>Planctomycetia</taxon>
        <taxon>Pirellulales</taxon>
        <taxon>Pirellulaceae</taxon>
        <taxon>Rosistilla</taxon>
    </lineage>
</organism>
<dbReference type="RefSeq" id="WP_008660735.1">
    <property type="nucleotide sequence ID" value="NZ_CP036318.1"/>
</dbReference>
<feature type="transmembrane region" description="Helical" evidence="1">
    <location>
        <begin position="124"/>
        <end position="147"/>
    </location>
</feature>
<protein>
    <recommendedName>
        <fullName evidence="4">DUF420 domain-containing protein</fullName>
    </recommendedName>
</protein>
<dbReference type="InterPro" id="IPR007352">
    <property type="entry name" value="DUF420"/>
</dbReference>
<reference evidence="2 3" key="1">
    <citation type="submission" date="2019-02" db="EMBL/GenBank/DDBJ databases">
        <title>Deep-cultivation of Planctomycetes and their phenomic and genomic characterization uncovers novel biology.</title>
        <authorList>
            <person name="Wiegand S."/>
            <person name="Jogler M."/>
            <person name="Boedeker C."/>
            <person name="Pinto D."/>
            <person name="Vollmers J."/>
            <person name="Rivas-Marin E."/>
            <person name="Kohn T."/>
            <person name="Peeters S.H."/>
            <person name="Heuer A."/>
            <person name="Rast P."/>
            <person name="Oberbeckmann S."/>
            <person name="Bunk B."/>
            <person name="Jeske O."/>
            <person name="Meyerdierks A."/>
            <person name="Storesund J.E."/>
            <person name="Kallscheuer N."/>
            <person name="Luecker S."/>
            <person name="Lage O.M."/>
            <person name="Pohl T."/>
            <person name="Merkel B.J."/>
            <person name="Hornburger P."/>
            <person name="Mueller R.-W."/>
            <person name="Bruemmer F."/>
            <person name="Labrenz M."/>
            <person name="Spormann A.M."/>
            <person name="Op den Camp H."/>
            <person name="Overmann J."/>
            <person name="Amann R."/>
            <person name="Jetten M.S.M."/>
            <person name="Mascher T."/>
            <person name="Medema M.H."/>
            <person name="Devos D.P."/>
            <person name="Kaster A.-K."/>
            <person name="Ovreas L."/>
            <person name="Rohde M."/>
            <person name="Galperin M.Y."/>
            <person name="Jogler C."/>
        </authorList>
    </citation>
    <scope>NUCLEOTIDE SEQUENCE [LARGE SCALE GENOMIC DNA]</scope>
    <source>
        <strain evidence="2 3">Mal33</strain>
    </source>
</reference>
<evidence type="ECO:0008006" key="4">
    <source>
        <dbReference type="Google" id="ProtNLM"/>
    </source>
</evidence>
<feature type="transmembrane region" description="Helical" evidence="1">
    <location>
        <begin position="6"/>
        <end position="28"/>
    </location>
</feature>
<keyword evidence="1" id="KW-1133">Transmembrane helix</keyword>
<sequence>MNTATLILTAVLILNLFAPFAVYYAIGLAKEGLYKTHKRIQNAVFIACVLGVLTLEGLIRFSGGSGSLAENSSFSGTTIFKTILAAHIIGAILTYILWTFQIVVSNRKFGEKLLGSFASMHKTIGYILFLGLIYTAVTAAIVCAMVWL</sequence>
<dbReference type="EMBL" id="CP036318">
    <property type="protein sequence ID" value="QDV56492.1"/>
    <property type="molecule type" value="Genomic_DNA"/>
</dbReference>
<proteinExistence type="predicted"/>
<feature type="transmembrane region" description="Helical" evidence="1">
    <location>
        <begin position="40"/>
        <end position="59"/>
    </location>
</feature>
<keyword evidence="1" id="KW-0812">Transmembrane</keyword>
<keyword evidence="1" id="KW-0472">Membrane</keyword>
<name>A0A518ITS8_9BACT</name>
<accession>A0A518ITS8</accession>
<keyword evidence="3" id="KW-1185">Reference proteome</keyword>
<dbReference type="AlphaFoldDB" id="A0A518ITS8"/>
<dbReference type="Pfam" id="PF04238">
    <property type="entry name" value="DUF420"/>
    <property type="match status" value="1"/>
</dbReference>
<feature type="transmembrane region" description="Helical" evidence="1">
    <location>
        <begin position="79"/>
        <end position="104"/>
    </location>
</feature>
<dbReference type="Proteomes" id="UP000316770">
    <property type="component" value="Chromosome"/>
</dbReference>